<accession>A0AAN8IS50</accession>
<proteinExistence type="predicted"/>
<dbReference type="AlphaFoldDB" id="A0AAN8IS50"/>
<evidence type="ECO:0000313" key="2">
    <source>
        <dbReference type="EMBL" id="KAK5983941.1"/>
    </source>
</evidence>
<evidence type="ECO:0000313" key="3">
    <source>
        <dbReference type="Proteomes" id="UP001331761"/>
    </source>
</evidence>
<feature type="chain" id="PRO_5043017967" evidence="1">
    <location>
        <begin position="17"/>
        <end position="86"/>
    </location>
</feature>
<evidence type="ECO:0000256" key="1">
    <source>
        <dbReference type="SAM" id="SignalP"/>
    </source>
</evidence>
<sequence>MSYIILLYLFCLTSVADDVTSRTDVLSIWQCYGGSGKCGSTPEGPHMLNDTSITAEDLPSENEFVPLDSLIAKLFVQEPNTSYGLV</sequence>
<organism evidence="2 3">
    <name type="scientific">Trichostrongylus colubriformis</name>
    <name type="common">Black scour worm</name>
    <dbReference type="NCBI Taxonomy" id="6319"/>
    <lineage>
        <taxon>Eukaryota</taxon>
        <taxon>Metazoa</taxon>
        <taxon>Ecdysozoa</taxon>
        <taxon>Nematoda</taxon>
        <taxon>Chromadorea</taxon>
        <taxon>Rhabditida</taxon>
        <taxon>Rhabditina</taxon>
        <taxon>Rhabditomorpha</taxon>
        <taxon>Strongyloidea</taxon>
        <taxon>Trichostrongylidae</taxon>
        <taxon>Trichostrongylus</taxon>
    </lineage>
</organism>
<comment type="caution">
    <text evidence="2">The sequence shown here is derived from an EMBL/GenBank/DDBJ whole genome shotgun (WGS) entry which is preliminary data.</text>
</comment>
<keyword evidence="1" id="KW-0732">Signal</keyword>
<protein>
    <submittedName>
        <fullName evidence="2">Uncharacterized protein</fullName>
    </submittedName>
</protein>
<name>A0AAN8IS50_TRICO</name>
<feature type="non-terminal residue" evidence="2">
    <location>
        <position position="86"/>
    </location>
</feature>
<feature type="signal peptide" evidence="1">
    <location>
        <begin position="1"/>
        <end position="16"/>
    </location>
</feature>
<dbReference type="EMBL" id="WIXE01003443">
    <property type="protein sequence ID" value="KAK5983941.1"/>
    <property type="molecule type" value="Genomic_DNA"/>
</dbReference>
<dbReference type="Proteomes" id="UP001331761">
    <property type="component" value="Unassembled WGS sequence"/>
</dbReference>
<reference evidence="2 3" key="1">
    <citation type="submission" date="2019-10" db="EMBL/GenBank/DDBJ databases">
        <title>Assembly and Annotation for the nematode Trichostrongylus colubriformis.</title>
        <authorList>
            <person name="Martin J."/>
        </authorList>
    </citation>
    <scope>NUCLEOTIDE SEQUENCE [LARGE SCALE GENOMIC DNA]</scope>
    <source>
        <strain evidence="2">G859</strain>
        <tissue evidence="2">Whole worm</tissue>
    </source>
</reference>
<gene>
    <name evidence="2" type="ORF">GCK32_022043</name>
</gene>
<keyword evidence="3" id="KW-1185">Reference proteome</keyword>